<evidence type="ECO:0000313" key="2">
    <source>
        <dbReference type="Proteomes" id="UP001230268"/>
    </source>
</evidence>
<sequence>MYDLLDNAISIKPFEAPEVSGRSASTPALTKRSIDPLEWSVPGVSFASVENVRCPHHYLLPIQYFCLDCKNGEGCFCSECALTRHATCNVRTLDEAYTCIMNNVIRKWASQFSCRSDNLEVIFAQQLADKREEWTMKLQEVQTALCKTYDDINSTLRELETSLTKWLKQSHKIYSQEHEKIYSHVKSTLDSYAANAEMLRRQRRLPPARLLLFYNENYVKLRQMLLGTTPRDSERVIGNATRHLGTRLDNISATSVGYSKILTQLERDIRQAGGD</sequence>
<comment type="caution">
    <text evidence="1">The sequence shown here is derived from an EMBL/GenBank/DDBJ whole genome shotgun (WGS) entry which is preliminary data.</text>
</comment>
<organism evidence="1 2">
    <name type="scientific">Babesia gibsoni</name>
    <dbReference type="NCBI Taxonomy" id="33632"/>
    <lineage>
        <taxon>Eukaryota</taxon>
        <taxon>Sar</taxon>
        <taxon>Alveolata</taxon>
        <taxon>Apicomplexa</taxon>
        <taxon>Aconoidasida</taxon>
        <taxon>Piroplasmida</taxon>
        <taxon>Babesiidae</taxon>
        <taxon>Babesia</taxon>
    </lineage>
</organism>
<evidence type="ECO:0008006" key="3">
    <source>
        <dbReference type="Google" id="ProtNLM"/>
    </source>
</evidence>
<keyword evidence="2" id="KW-1185">Reference proteome</keyword>
<evidence type="ECO:0000313" key="1">
    <source>
        <dbReference type="EMBL" id="KAK1444035.1"/>
    </source>
</evidence>
<dbReference type="Gene3D" id="3.30.160.60">
    <property type="entry name" value="Classic Zinc Finger"/>
    <property type="match status" value="1"/>
</dbReference>
<reference evidence="1" key="1">
    <citation type="submission" date="2023-08" db="EMBL/GenBank/DDBJ databases">
        <title>Draft sequence of the Babesia gibsoni genome.</title>
        <authorList>
            <person name="Yamagishi J.Y."/>
            <person name="Xuan X.X."/>
        </authorList>
    </citation>
    <scope>NUCLEOTIDE SEQUENCE</scope>
    <source>
        <strain evidence="1">Azabu</strain>
    </source>
</reference>
<dbReference type="CDD" id="cd19756">
    <property type="entry name" value="Bbox2"/>
    <property type="match status" value="1"/>
</dbReference>
<proteinExistence type="predicted"/>
<protein>
    <recommendedName>
        <fullName evidence="3">B box-type domain-containing protein</fullName>
    </recommendedName>
</protein>
<dbReference type="EMBL" id="JAVEPI010000002">
    <property type="protein sequence ID" value="KAK1444035.1"/>
    <property type="molecule type" value="Genomic_DNA"/>
</dbReference>
<dbReference type="AlphaFoldDB" id="A0AAD8PEU6"/>
<name>A0AAD8PEU6_BABGI</name>
<gene>
    <name evidence="1" type="ORF">BgAZ_209110</name>
</gene>
<dbReference type="SUPFAM" id="SSF57845">
    <property type="entry name" value="B-box zinc-binding domain"/>
    <property type="match status" value="1"/>
</dbReference>
<accession>A0AAD8PEU6</accession>
<dbReference type="Proteomes" id="UP001230268">
    <property type="component" value="Unassembled WGS sequence"/>
</dbReference>